<gene>
    <name evidence="2" type="ORF">BLTE_26530</name>
</gene>
<dbReference type="KEGG" id="blag:BLTE_26530"/>
<proteinExistence type="predicted"/>
<dbReference type="AlphaFoldDB" id="A0A348G335"/>
<feature type="compositionally biased region" description="Basic and acidic residues" evidence="1">
    <location>
        <begin position="1"/>
        <end position="12"/>
    </location>
</feature>
<accession>A0A348G335</accession>
<organism evidence="2 3">
    <name type="scientific">Blastochloris tepida</name>
    <dbReference type="NCBI Taxonomy" id="2233851"/>
    <lineage>
        <taxon>Bacteria</taxon>
        <taxon>Pseudomonadati</taxon>
        <taxon>Pseudomonadota</taxon>
        <taxon>Alphaproteobacteria</taxon>
        <taxon>Hyphomicrobiales</taxon>
        <taxon>Blastochloridaceae</taxon>
        <taxon>Blastochloris</taxon>
    </lineage>
</organism>
<evidence type="ECO:0000256" key="1">
    <source>
        <dbReference type="SAM" id="MobiDB-lite"/>
    </source>
</evidence>
<dbReference type="Proteomes" id="UP000266934">
    <property type="component" value="Chromosome"/>
</dbReference>
<dbReference type="EMBL" id="AP018907">
    <property type="protein sequence ID" value="BBF93968.1"/>
    <property type="molecule type" value="Genomic_DNA"/>
</dbReference>
<reference evidence="2 3" key="1">
    <citation type="submission" date="2018-08" db="EMBL/GenBank/DDBJ databases">
        <title>Complete genome sequencing of Blastochloris tepida GI.</title>
        <authorList>
            <person name="Tsukatani Y."/>
            <person name="Mori H."/>
        </authorList>
    </citation>
    <scope>NUCLEOTIDE SEQUENCE [LARGE SCALE GENOMIC DNA]</scope>
    <source>
        <strain evidence="2 3">GI</strain>
    </source>
</reference>
<protein>
    <submittedName>
        <fullName evidence="2">Uncharacterized protein</fullName>
    </submittedName>
</protein>
<evidence type="ECO:0000313" key="3">
    <source>
        <dbReference type="Proteomes" id="UP000266934"/>
    </source>
</evidence>
<name>A0A348G335_9HYPH</name>
<keyword evidence="3" id="KW-1185">Reference proteome</keyword>
<sequence>MDGRDKPGHDDGGLVPDAAGASHAERDRVSARSLSAQAIQIRESRSLRETGSTPARLLAKHQSGPRGPDFSFRRDRFRYAKKINRKPYDATLSLTPRECG</sequence>
<evidence type="ECO:0000313" key="2">
    <source>
        <dbReference type="EMBL" id="BBF93968.1"/>
    </source>
</evidence>
<feature type="region of interest" description="Disordered" evidence="1">
    <location>
        <begin position="1"/>
        <end position="72"/>
    </location>
</feature>